<evidence type="ECO:0000256" key="2">
    <source>
        <dbReference type="ARBA" id="ARBA00019992"/>
    </source>
</evidence>
<dbReference type="HOGENOM" id="CLU_029972_1_2_11"/>
<dbReference type="Proteomes" id="UP000006854">
    <property type="component" value="Chromosome"/>
</dbReference>
<dbReference type="PATRIC" id="fig|953739.5.peg.2703"/>
<evidence type="ECO:0000256" key="3">
    <source>
        <dbReference type="ARBA" id="ARBA00022737"/>
    </source>
</evidence>
<keyword evidence="6" id="KW-1185">Reference proteome</keyword>
<dbReference type="AlphaFoldDB" id="F2R8M5"/>
<evidence type="ECO:0000256" key="4">
    <source>
        <dbReference type="ARBA" id="ARBA00022803"/>
    </source>
</evidence>
<dbReference type="CDD" id="cd05804">
    <property type="entry name" value="StaR_like"/>
    <property type="match status" value="1"/>
</dbReference>
<evidence type="ECO:0000256" key="1">
    <source>
        <dbReference type="ARBA" id="ARBA00005857"/>
    </source>
</evidence>
<dbReference type="KEGG" id="sve:SVEN_0656"/>
<organism evidence="5 6">
    <name type="scientific">Streptomyces venezuelae (strain ATCC 10712 / CBS 650.69 / DSM 40230 / JCM 4526 / NBRC 13096 / PD 04745)</name>
    <dbReference type="NCBI Taxonomy" id="953739"/>
    <lineage>
        <taxon>Bacteria</taxon>
        <taxon>Bacillati</taxon>
        <taxon>Actinomycetota</taxon>
        <taxon>Actinomycetes</taxon>
        <taxon>Kitasatosporales</taxon>
        <taxon>Streptomycetaceae</taxon>
        <taxon>Streptomyces</taxon>
    </lineage>
</organism>
<dbReference type="eggNOG" id="COG0457">
    <property type="taxonomic scope" value="Bacteria"/>
</dbReference>
<keyword evidence="3" id="KW-0677">Repeat</keyword>
<protein>
    <recommendedName>
        <fullName evidence="2">Tetratricopeptide repeat protein 38</fullName>
    </recommendedName>
</protein>
<dbReference type="InterPro" id="IPR011990">
    <property type="entry name" value="TPR-like_helical_dom_sf"/>
</dbReference>
<dbReference type="EMBL" id="FR845719">
    <property type="protein sequence ID" value="CCA53943.1"/>
    <property type="molecule type" value="Genomic_DNA"/>
</dbReference>
<proteinExistence type="inferred from homology"/>
<dbReference type="Gene3D" id="1.25.40.10">
    <property type="entry name" value="Tetratricopeptide repeat domain"/>
    <property type="match status" value="1"/>
</dbReference>
<dbReference type="STRING" id="953739.SVEN_0656"/>
<reference evidence="5 6" key="1">
    <citation type="journal article" date="2011" name="BMC Genomics">
        <title>Genome-wide analysis of the role of GlnR in Streptomyces venezuelae provides new insights into global nitrogen regulation in actinomycetes.</title>
        <authorList>
            <person name="Pullan S.T."/>
            <person name="Bibb M.J."/>
            <person name="Merrick M."/>
        </authorList>
    </citation>
    <scope>NUCLEOTIDE SEQUENCE [LARGE SCALE GENOMIC DNA]</scope>
    <source>
        <strain evidence="6">ATCC 10712 / CBS 650.69 / DSM 40230 / JCM 4526 / NBRC 13096 / PD 04745</strain>
    </source>
</reference>
<gene>
    <name evidence="5" type="ordered locus">SVEN_0656</name>
</gene>
<dbReference type="SUPFAM" id="SSF48452">
    <property type="entry name" value="TPR-like"/>
    <property type="match status" value="1"/>
</dbReference>
<evidence type="ECO:0000313" key="6">
    <source>
        <dbReference type="Proteomes" id="UP000006854"/>
    </source>
</evidence>
<dbReference type="PANTHER" id="PTHR16263:SF4">
    <property type="entry name" value="TETRATRICOPEPTIDE REPEAT PROTEIN 38"/>
    <property type="match status" value="1"/>
</dbReference>
<comment type="similarity">
    <text evidence="1">Belongs to the TTC38 family.</text>
</comment>
<dbReference type="PANTHER" id="PTHR16263">
    <property type="entry name" value="TETRATRICOPEPTIDE REPEAT PROTEIN 38"/>
    <property type="match status" value="1"/>
</dbReference>
<dbReference type="InterPro" id="IPR033891">
    <property type="entry name" value="TTC38"/>
</dbReference>
<name>F2R8M5_STRVP</name>
<accession>F2R8M5</accession>
<sequence length="486" mass="53424">MLATDRYGHALYNGSSEAVGHLDRAVEHLLFFRPEVAGAVDDLLEAAPASPVAHAFAAYLGVLGTESADAVAARRRFEGSVSGLDLSGLPRRERLHTAAAERLLAGDWRRGSALLEELTTAYPRDALALFVGHQLDFLTGDALRLRDRIGGALSAWDEDDPHRGPLLGMYAFGLEECGHYAQARETGSAAIERNGHDVWAIHAVVHTYEMQGRFADGIAFLDARVEDWADRNFMKVHTWWHYALYALEAGRPDTALGIYDAALHNPESRGLAMELLDAASLLWRFHLAGSDQTRRWETLADAWAARSDPPFYAFNDVHAVMSYVGAGRTEEARRLIADRRRWLVEPGSRTVTNHAMTATVGLPVCEALVAQSAADHDTVVELLWPLRRRLHEFGGSHAQRDAVQRTLVEAALRSGRHDMARLLISERTALRPDSPYNWLMSARLADSVGDAVRAGLARDRALRLGRADLSGPTVAARIPQPVPPAV</sequence>
<keyword evidence="4" id="KW-0802">TPR repeat</keyword>
<evidence type="ECO:0000313" key="5">
    <source>
        <dbReference type="EMBL" id="CCA53943.1"/>
    </source>
</evidence>